<dbReference type="GO" id="GO:0006950">
    <property type="term" value="P:response to stress"/>
    <property type="evidence" value="ECO:0007669"/>
    <property type="project" value="TreeGrafter"/>
</dbReference>
<reference evidence="2" key="1">
    <citation type="submission" date="2021-01" db="EMBL/GenBank/DDBJ databases">
        <title>Whole genome shotgun sequence of Planosporangium mesophilum NBRC 109066.</title>
        <authorList>
            <person name="Komaki H."/>
            <person name="Tamura T."/>
        </authorList>
    </citation>
    <scope>NUCLEOTIDE SEQUENCE</scope>
    <source>
        <strain evidence="2">NBRC 109066</strain>
    </source>
</reference>
<dbReference type="Proteomes" id="UP000599074">
    <property type="component" value="Unassembled WGS sequence"/>
</dbReference>
<comment type="caution">
    <text evidence="2">The sequence shown here is derived from an EMBL/GenBank/DDBJ whole genome shotgun (WGS) entry which is preliminary data.</text>
</comment>
<dbReference type="Gene3D" id="1.10.10.10">
    <property type="entry name" value="Winged helix-like DNA-binding domain superfamily/Winged helix DNA-binding domain"/>
    <property type="match status" value="1"/>
</dbReference>
<organism evidence="2 3">
    <name type="scientific">Planosporangium mesophilum</name>
    <dbReference type="NCBI Taxonomy" id="689768"/>
    <lineage>
        <taxon>Bacteria</taxon>
        <taxon>Bacillati</taxon>
        <taxon>Actinomycetota</taxon>
        <taxon>Actinomycetes</taxon>
        <taxon>Micromonosporales</taxon>
        <taxon>Micromonosporaceae</taxon>
        <taxon>Planosporangium</taxon>
    </lineage>
</organism>
<dbReference type="PANTHER" id="PTHR33164:SF57">
    <property type="entry name" value="MARR-FAMILY TRANSCRIPTIONAL REGULATOR"/>
    <property type="match status" value="1"/>
</dbReference>
<dbReference type="InterPro" id="IPR036390">
    <property type="entry name" value="WH_DNA-bd_sf"/>
</dbReference>
<dbReference type="EMBL" id="BOON01000006">
    <property type="protein sequence ID" value="GII21404.1"/>
    <property type="molecule type" value="Genomic_DNA"/>
</dbReference>
<dbReference type="Pfam" id="PF01047">
    <property type="entry name" value="MarR"/>
    <property type="match status" value="1"/>
</dbReference>
<dbReference type="AlphaFoldDB" id="A0A8J3TAQ8"/>
<dbReference type="InterPro" id="IPR000835">
    <property type="entry name" value="HTH_MarR-typ"/>
</dbReference>
<dbReference type="InterPro" id="IPR039422">
    <property type="entry name" value="MarR/SlyA-like"/>
</dbReference>
<feature type="domain" description="HTH marR-type" evidence="1">
    <location>
        <begin position="1"/>
        <end position="143"/>
    </location>
</feature>
<dbReference type="SUPFAM" id="SSF46785">
    <property type="entry name" value="Winged helix' DNA-binding domain"/>
    <property type="match status" value="1"/>
</dbReference>
<protein>
    <submittedName>
        <fullName evidence="2">MarR family transcriptional regulator</fullName>
    </submittedName>
</protein>
<evidence type="ECO:0000313" key="2">
    <source>
        <dbReference type="EMBL" id="GII21404.1"/>
    </source>
</evidence>
<evidence type="ECO:0000313" key="3">
    <source>
        <dbReference type="Proteomes" id="UP000599074"/>
    </source>
</evidence>
<dbReference type="SMART" id="SM00347">
    <property type="entry name" value="HTH_MARR"/>
    <property type="match status" value="1"/>
</dbReference>
<dbReference type="PROSITE" id="PS50995">
    <property type="entry name" value="HTH_MARR_2"/>
    <property type="match status" value="1"/>
</dbReference>
<dbReference type="InterPro" id="IPR036388">
    <property type="entry name" value="WH-like_DNA-bd_sf"/>
</dbReference>
<sequence length="158" mass="17023">MGVTDDEYIAIGQQFGLFFRRAERLYQAAHLDAPGPSLERAAYGVLARIAGGGPQRLSTLASGLCVDPSTVSRQVAALEAAALVRRTQDPTDRRASLIEATATGMDVFVAHRNTWLGALKGLLADWTSAERREFARLFARLTEAMEKNSPAGAGMESE</sequence>
<keyword evidence="3" id="KW-1185">Reference proteome</keyword>
<evidence type="ECO:0000259" key="1">
    <source>
        <dbReference type="PROSITE" id="PS50995"/>
    </source>
</evidence>
<name>A0A8J3TAQ8_9ACTN</name>
<accession>A0A8J3TAQ8</accession>
<dbReference type="PANTHER" id="PTHR33164">
    <property type="entry name" value="TRANSCRIPTIONAL REGULATOR, MARR FAMILY"/>
    <property type="match status" value="1"/>
</dbReference>
<gene>
    <name evidence="2" type="ORF">Pme01_10010</name>
</gene>
<dbReference type="GO" id="GO:0003700">
    <property type="term" value="F:DNA-binding transcription factor activity"/>
    <property type="evidence" value="ECO:0007669"/>
    <property type="project" value="InterPro"/>
</dbReference>
<dbReference type="PRINTS" id="PR00598">
    <property type="entry name" value="HTHMARR"/>
</dbReference>
<proteinExistence type="predicted"/>